<evidence type="ECO:0000256" key="6">
    <source>
        <dbReference type="PROSITE-ProRule" id="PRU01240"/>
    </source>
</evidence>
<dbReference type="FunFam" id="3.40.50.200:FF:000014">
    <property type="entry name" value="Proteinase K"/>
    <property type="match status" value="1"/>
</dbReference>
<dbReference type="OrthoDB" id="206201at2759"/>
<dbReference type="CDD" id="cd04077">
    <property type="entry name" value="Peptidases_S8_PCSK9_ProteinaseK_like"/>
    <property type="match status" value="1"/>
</dbReference>
<comment type="caution">
    <text evidence="11">The sequence shown here is derived from an EMBL/GenBank/DDBJ whole genome shotgun (WGS) entry which is preliminary data.</text>
</comment>
<dbReference type="Gene3D" id="3.30.70.80">
    <property type="entry name" value="Peptidase S8 propeptide/proteinase inhibitor I9"/>
    <property type="match status" value="1"/>
</dbReference>
<dbReference type="PRINTS" id="PR00723">
    <property type="entry name" value="SUBTILISIN"/>
</dbReference>
<dbReference type="InterPro" id="IPR022398">
    <property type="entry name" value="Peptidase_S8_His-AS"/>
</dbReference>
<accession>A0A9P4T5F6</accession>
<dbReference type="Proteomes" id="UP000801428">
    <property type="component" value="Unassembled WGS sequence"/>
</dbReference>
<dbReference type="PROSITE" id="PS00136">
    <property type="entry name" value="SUBTILASE_ASP"/>
    <property type="match status" value="1"/>
</dbReference>
<evidence type="ECO:0000256" key="4">
    <source>
        <dbReference type="ARBA" id="ARBA00022801"/>
    </source>
</evidence>
<gene>
    <name evidence="11" type="primary">SUB7_3</name>
    <name evidence="11" type="ORF">E8E13_002675</name>
</gene>
<dbReference type="Pfam" id="PF00082">
    <property type="entry name" value="Peptidase_S8"/>
    <property type="match status" value="1"/>
</dbReference>
<keyword evidence="5 6" id="KW-0720">Serine protease</keyword>
<dbReference type="InterPro" id="IPR050131">
    <property type="entry name" value="Peptidase_S8_subtilisin-like"/>
</dbReference>
<protein>
    <submittedName>
        <fullName evidence="11">Subtilisin-like serine protease</fullName>
    </submittedName>
</protein>
<dbReference type="InterPro" id="IPR015500">
    <property type="entry name" value="Peptidase_S8_subtilisin-rel"/>
</dbReference>
<name>A0A9P4T5F6_CURKU</name>
<dbReference type="PANTHER" id="PTHR43806:SF58">
    <property type="entry name" value="ALKALINE PROTEASE 1-RELATED"/>
    <property type="match status" value="1"/>
</dbReference>
<dbReference type="SUPFAM" id="SSF54897">
    <property type="entry name" value="Protease propeptides/inhibitors"/>
    <property type="match status" value="1"/>
</dbReference>
<dbReference type="Gene3D" id="3.40.50.200">
    <property type="entry name" value="Peptidase S8/S53 domain"/>
    <property type="match status" value="1"/>
</dbReference>
<feature type="active site" description="Charge relay system" evidence="6">
    <location>
        <position position="342"/>
    </location>
</feature>
<organism evidence="11 12">
    <name type="scientific">Curvularia kusanoi</name>
    <name type="common">Cochliobolus kusanoi</name>
    <dbReference type="NCBI Taxonomy" id="90978"/>
    <lineage>
        <taxon>Eukaryota</taxon>
        <taxon>Fungi</taxon>
        <taxon>Dikarya</taxon>
        <taxon>Ascomycota</taxon>
        <taxon>Pezizomycotina</taxon>
        <taxon>Dothideomycetes</taxon>
        <taxon>Pleosporomycetidae</taxon>
        <taxon>Pleosporales</taxon>
        <taxon>Pleosporineae</taxon>
        <taxon>Pleosporaceae</taxon>
        <taxon>Curvularia</taxon>
    </lineage>
</organism>
<dbReference type="Pfam" id="PF05922">
    <property type="entry name" value="Inhibitor_I9"/>
    <property type="match status" value="1"/>
</dbReference>
<keyword evidence="12" id="KW-1185">Reference proteome</keyword>
<feature type="domain" description="Peptidase S8/S53" evidence="9">
    <location>
        <begin position="153"/>
        <end position="373"/>
    </location>
</feature>
<dbReference type="InterPro" id="IPR023828">
    <property type="entry name" value="Peptidase_S8_Ser-AS"/>
</dbReference>
<feature type="active site" description="Charge relay system" evidence="6">
    <location>
        <position position="187"/>
    </location>
</feature>
<dbReference type="PROSITE" id="PS00137">
    <property type="entry name" value="SUBTILASE_HIS"/>
    <property type="match status" value="1"/>
</dbReference>
<dbReference type="InterPro" id="IPR023827">
    <property type="entry name" value="Peptidase_S8_Asp-AS"/>
</dbReference>
<feature type="domain" description="Inhibitor I9" evidence="10">
    <location>
        <begin position="38"/>
        <end position="104"/>
    </location>
</feature>
<evidence type="ECO:0000256" key="1">
    <source>
        <dbReference type="ARBA" id="ARBA00011073"/>
    </source>
</evidence>
<keyword evidence="4 6" id="KW-0378">Hydrolase</keyword>
<dbReference type="PROSITE" id="PS00138">
    <property type="entry name" value="SUBTILASE_SER"/>
    <property type="match status" value="1"/>
</dbReference>
<dbReference type="PROSITE" id="PS51892">
    <property type="entry name" value="SUBTILASE"/>
    <property type="match status" value="1"/>
</dbReference>
<dbReference type="GO" id="GO:0005576">
    <property type="term" value="C:extracellular region"/>
    <property type="evidence" value="ECO:0007669"/>
    <property type="project" value="UniProtKB-ARBA"/>
</dbReference>
<evidence type="ECO:0000259" key="9">
    <source>
        <dbReference type="Pfam" id="PF00082"/>
    </source>
</evidence>
<feature type="chain" id="PRO_5040514506" evidence="8">
    <location>
        <begin position="18"/>
        <end position="397"/>
    </location>
</feature>
<dbReference type="AlphaFoldDB" id="A0A9P4T5F6"/>
<comment type="similarity">
    <text evidence="1 6 7">Belongs to the peptidase S8 family.</text>
</comment>
<evidence type="ECO:0000256" key="2">
    <source>
        <dbReference type="ARBA" id="ARBA00022670"/>
    </source>
</evidence>
<reference evidence="11" key="1">
    <citation type="submission" date="2019-04" db="EMBL/GenBank/DDBJ databases">
        <title>Sequencing of skin fungus with MAO and IRED activity.</title>
        <authorList>
            <person name="Marsaioli A.J."/>
            <person name="Bonatto J.M.C."/>
            <person name="Reis Junior O."/>
        </authorList>
    </citation>
    <scope>NUCLEOTIDE SEQUENCE</scope>
    <source>
        <strain evidence="11">30M1</strain>
    </source>
</reference>
<evidence type="ECO:0000256" key="5">
    <source>
        <dbReference type="ARBA" id="ARBA00022825"/>
    </source>
</evidence>
<dbReference type="GO" id="GO:0004252">
    <property type="term" value="F:serine-type endopeptidase activity"/>
    <property type="evidence" value="ECO:0007669"/>
    <property type="project" value="UniProtKB-UniRule"/>
</dbReference>
<keyword evidence="3 8" id="KW-0732">Signal</keyword>
<dbReference type="InterPro" id="IPR010259">
    <property type="entry name" value="S8pro/Inhibitor_I9"/>
</dbReference>
<keyword evidence="2 6" id="KW-0645">Protease</keyword>
<evidence type="ECO:0000313" key="11">
    <source>
        <dbReference type="EMBL" id="KAF2994394.1"/>
    </source>
</evidence>
<dbReference type="InterPro" id="IPR000209">
    <property type="entry name" value="Peptidase_S8/S53_dom"/>
</dbReference>
<feature type="signal peptide" evidence="8">
    <location>
        <begin position="1"/>
        <end position="17"/>
    </location>
</feature>
<evidence type="ECO:0000256" key="8">
    <source>
        <dbReference type="SAM" id="SignalP"/>
    </source>
</evidence>
<dbReference type="InterPro" id="IPR034193">
    <property type="entry name" value="PCSK9_ProteinaseK-like"/>
</dbReference>
<sequence>MQLSFALILAAAAGVYSAPVAQPAPLLEARQGTAIPGKYIVKMKDSGATNTTTAALKLLNKSANTVYTLNGFQGFAAEISDSVVMALRLLPTVDYIEKDAIIKAAFVTEGFEKRALTNQTSVPWGLGRISNAKAGINTYRYDDSAGVDTCAYIIDTGIYTAHPDFEGRASFLANFAGDGTKDDGHGHGTHVAGTVGSKTYGVAKKTKLFAIKVFNSSGSGTTSGVISAINFAANDAKRRSCPKGSVANLSLAGPKSDALNTAVNKAVDSGLFVAVAAGNSAVDVSQMSPSSATSAFVVGATDSSDKFAYFSNFGTNVDGLAPGVSVLSTYNNGGTAVMSGTSMATPHVAGLAAYLLSLEGKIAPGALAARIQTLSLKDKVTSVPAGTNNYLINNGNQ</sequence>
<dbReference type="EMBL" id="SWKU01000041">
    <property type="protein sequence ID" value="KAF2994394.1"/>
    <property type="molecule type" value="Genomic_DNA"/>
</dbReference>
<evidence type="ECO:0000256" key="3">
    <source>
        <dbReference type="ARBA" id="ARBA00022729"/>
    </source>
</evidence>
<feature type="active site" description="Charge relay system" evidence="6">
    <location>
        <position position="155"/>
    </location>
</feature>
<dbReference type="InterPro" id="IPR037045">
    <property type="entry name" value="S8pro/Inhibitor_I9_sf"/>
</dbReference>
<dbReference type="GO" id="GO:0006508">
    <property type="term" value="P:proteolysis"/>
    <property type="evidence" value="ECO:0007669"/>
    <property type="project" value="UniProtKB-KW"/>
</dbReference>
<dbReference type="SUPFAM" id="SSF52743">
    <property type="entry name" value="Subtilisin-like"/>
    <property type="match status" value="1"/>
</dbReference>
<evidence type="ECO:0000313" key="12">
    <source>
        <dbReference type="Proteomes" id="UP000801428"/>
    </source>
</evidence>
<evidence type="ECO:0000259" key="10">
    <source>
        <dbReference type="Pfam" id="PF05922"/>
    </source>
</evidence>
<dbReference type="PANTHER" id="PTHR43806">
    <property type="entry name" value="PEPTIDASE S8"/>
    <property type="match status" value="1"/>
</dbReference>
<dbReference type="InterPro" id="IPR036852">
    <property type="entry name" value="Peptidase_S8/S53_dom_sf"/>
</dbReference>
<evidence type="ECO:0000256" key="7">
    <source>
        <dbReference type="RuleBase" id="RU003355"/>
    </source>
</evidence>
<proteinExistence type="inferred from homology"/>